<keyword evidence="2" id="KW-1185">Reference proteome</keyword>
<accession>A0A8U0A4B8</accession>
<dbReference type="GeneID" id="71927641"/>
<organism evidence="1 2">
    <name type="scientific">Halocatena salina</name>
    <dbReference type="NCBI Taxonomy" id="2934340"/>
    <lineage>
        <taxon>Archaea</taxon>
        <taxon>Methanobacteriati</taxon>
        <taxon>Methanobacteriota</taxon>
        <taxon>Stenosarchaea group</taxon>
        <taxon>Halobacteria</taxon>
        <taxon>Halobacteriales</taxon>
        <taxon>Natronomonadaceae</taxon>
        <taxon>Halocatena</taxon>
    </lineage>
</organism>
<protein>
    <submittedName>
        <fullName evidence="1">Uncharacterized protein</fullName>
    </submittedName>
</protein>
<dbReference type="AlphaFoldDB" id="A0A8U0A4B8"/>
<name>A0A8U0A4B8_9EURY</name>
<evidence type="ECO:0000313" key="2">
    <source>
        <dbReference type="Proteomes" id="UP000831768"/>
    </source>
</evidence>
<proteinExistence type="predicted"/>
<dbReference type="RefSeq" id="WP_247994707.1">
    <property type="nucleotide sequence ID" value="NZ_CP096019.1"/>
</dbReference>
<sequence length="47" mass="5272">MRSVDDVAAPSTAEADMILRYAPIGCWGRETTDSYDRVPVEPTLWTK</sequence>
<dbReference type="EMBL" id="CP096019">
    <property type="protein sequence ID" value="UPM44050.1"/>
    <property type="molecule type" value="Genomic_DNA"/>
</dbReference>
<reference evidence="1" key="1">
    <citation type="submission" date="2022-04" db="EMBL/GenBank/DDBJ databases">
        <title>Halocatena sp. nov., isolated from a salt lake.</title>
        <authorList>
            <person name="Cui H.-L."/>
        </authorList>
    </citation>
    <scope>NUCLEOTIDE SEQUENCE</scope>
    <source>
        <strain evidence="1">AD-1</strain>
    </source>
</reference>
<evidence type="ECO:0000313" key="1">
    <source>
        <dbReference type="EMBL" id="UPM44050.1"/>
    </source>
</evidence>
<gene>
    <name evidence="1" type="ORF">MW046_06300</name>
</gene>
<dbReference type="Proteomes" id="UP000831768">
    <property type="component" value="Chromosome"/>
</dbReference>
<dbReference type="KEGG" id="haad:MW046_06300"/>